<dbReference type="InterPro" id="IPR005243">
    <property type="entry name" value="THIRX-like_proc"/>
</dbReference>
<feature type="active site" description="Nucleophile" evidence="1">
    <location>
        <position position="14"/>
    </location>
</feature>
<dbReference type="PANTHER" id="PTHR36450:SF1">
    <property type="entry name" value="THIOREDOXIN"/>
    <property type="match status" value="1"/>
</dbReference>
<dbReference type="Gene3D" id="3.40.30.10">
    <property type="entry name" value="Glutaredoxin"/>
    <property type="match status" value="1"/>
</dbReference>
<keyword evidence="2" id="KW-0676">Redox-active center</keyword>
<dbReference type="PIRSF" id="PIRSF037031">
    <property type="entry name" value="Redox_disulphide_2"/>
    <property type="match status" value="1"/>
</dbReference>
<evidence type="ECO:0000259" key="3">
    <source>
        <dbReference type="Pfam" id="PF13192"/>
    </source>
</evidence>
<keyword evidence="2" id="KW-1015">Disulfide bond</keyword>
<dbReference type="InterPro" id="IPR012336">
    <property type="entry name" value="Thioredoxin-like_fold"/>
</dbReference>
<protein>
    <submittedName>
        <fullName evidence="4">Thioredoxin family protein</fullName>
    </submittedName>
</protein>
<gene>
    <name evidence="4" type="ORF">ENS31_11500</name>
</gene>
<comment type="caution">
    <text evidence="4">The sequence shown here is derived from an EMBL/GenBank/DDBJ whole genome shotgun (WGS) entry which is preliminary data.</text>
</comment>
<evidence type="ECO:0000256" key="1">
    <source>
        <dbReference type="PIRSR" id="PIRSR037031-50"/>
    </source>
</evidence>
<feature type="active site" description="Nucleophile" evidence="1">
    <location>
        <position position="11"/>
    </location>
</feature>
<dbReference type="Pfam" id="PF13192">
    <property type="entry name" value="Thioredoxin_3"/>
    <property type="match status" value="1"/>
</dbReference>
<proteinExistence type="predicted"/>
<name>A0A7V3E7Q6_9BACT</name>
<dbReference type="NCBIfam" id="TIGR00412">
    <property type="entry name" value="redox_disulf_2"/>
    <property type="match status" value="1"/>
</dbReference>
<accession>A0A7V3E7Q6</accession>
<sequence>MISVKVLGSGCKKCQALEAKVKDLIVGNNIDAVVEKVSDIQEMMNYGIMMTPGLVINEQVKSFGIIPKDEQILIWLKNAENIQ</sequence>
<evidence type="ECO:0000313" key="4">
    <source>
        <dbReference type="EMBL" id="HFI92131.1"/>
    </source>
</evidence>
<organism evidence="4">
    <name type="scientific">Ignavibacterium album</name>
    <dbReference type="NCBI Taxonomy" id="591197"/>
    <lineage>
        <taxon>Bacteria</taxon>
        <taxon>Pseudomonadati</taxon>
        <taxon>Ignavibacteriota</taxon>
        <taxon>Ignavibacteria</taxon>
        <taxon>Ignavibacteriales</taxon>
        <taxon>Ignavibacteriaceae</taxon>
        <taxon>Ignavibacterium</taxon>
    </lineage>
</organism>
<dbReference type="AlphaFoldDB" id="A0A7V3E7Q6"/>
<dbReference type="EMBL" id="DSUJ01000010">
    <property type="protein sequence ID" value="HFI92131.1"/>
    <property type="molecule type" value="Genomic_DNA"/>
</dbReference>
<feature type="disulfide bond" description="Redox-active" evidence="2">
    <location>
        <begin position="11"/>
        <end position="14"/>
    </location>
</feature>
<reference evidence="4" key="1">
    <citation type="journal article" date="2020" name="mSystems">
        <title>Genome- and Community-Level Interaction Insights into Carbon Utilization and Element Cycling Functions of Hydrothermarchaeota in Hydrothermal Sediment.</title>
        <authorList>
            <person name="Zhou Z."/>
            <person name="Liu Y."/>
            <person name="Xu W."/>
            <person name="Pan J."/>
            <person name="Luo Z.H."/>
            <person name="Li M."/>
        </authorList>
    </citation>
    <scope>NUCLEOTIDE SEQUENCE [LARGE SCALE GENOMIC DNA]</scope>
    <source>
        <strain evidence="4">SpSt-479</strain>
    </source>
</reference>
<evidence type="ECO:0000256" key="2">
    <source>
        <dbReference type="PIRSR" id="PIRSR037031-51"/>
    </source>
</evidence>
<feature type="domain" description="Thioredoxin-like fold" evidence="3">
    <location>
        <begin position="3"/>
        <end position="77"/>
    </location>
</feature>
<dbReference type="InterPro" id="IPR036249">
    <property type="entry name" value="Thioredoxin-like_sf"/>
</dbReference>
<dbReference type="PANTHER" id="PTHR36450">
    <property type="entry name" value="THIOREDOXIN"/>
    <property type="match status" value="1"/>
</dbReference>
<dbReference type="SUPFAM" id="SSF52833">
    <property type="entry name" value="Thioredoxin-like"/>
    <property type="match status" value="1"/>
</dbReference>